<dbReference type="Proteomes" id="UP000279911">
    <property type="component" value="Unassembled WGS sequence"/>
</dbReference>
<keyword evidence="1" id="KW-0812">Transmembrane</keyword>
<dbReference type="RefSeq" id="WP_125481137.1">
    <property type="nucleotide sequence ID" value="NZ_RSFW01000019.1"/>
</dbReference>
<evidence type="ECO:0000313" key="3">
    <source>
        <dbReference type="Proteomes" id="UP000279911"/>
    </source>
</evidence>
<feature type="transmembrane region" description="Helical" evidence="1">
    <location>
        <begin position="65"/>
        <end position="89"/>
    </location>
</feature>
<dbReference type="AlphaFoldDB" id="A0A427TM47"/>
<sequence length="95" mass="11546">MYEFKHETERKEKIFKLYQFIFGITVLSTFLYDVFTQPDSFEFPLFRLLIGLVIFFYARKKKAWAVFFLKLLVWMHVVTILLAGLVSIFERFLFN</sequence>
<protein>
    <submittedName>
        <fullName evidence="2">Uncharacterized protein</fullName>
    </submittedName>
</protein>
<evidence type="ECO:0000313" key="2">
    <source>
        <dbReference type="EMBL" id="RSD25418.1"/>
    </source>
</evidence>
<organism evidence="2 3">
    <name type="scientific">Mesobacillus subterraneus</name>
    <dbReference type="NCBI Taxonomy" id="285983"/>
    <lineage>
        <taxon>Bacteria</taxon>
        <taxon>Bacillati</taxon>
        <taxon>Bacillota</taxon>
        <taxon>Bacilli</taxon>
        <taxon>Bacillales</taxon>
        <taxon>Bacillaceae</taxon>
        <taxon>Mesobacillus</taxon>
    </lineage>
</organism>
<proteinExistence type="predicted"/>
<comment type="caution">
    <text evidence="2">The sequence shown here is derived from an EMBL/GenBank/DDBJ whole genome shotgun (WGS) entry which is preliminary data.</text>
</comment>
<keyword evidence="1" id="KW-0472">Membrane</keyword>
<reference evidence="3" key="1">
    <citation type="submission" date="2018-12" db="EMBL/GenBank/DDBJ databases">
        <title>Bacillus chawlae sp. nov., Bacillus glennii sp. nov., and Bacillus saganii sp. nov. Isolated from the Vehicle Assembly Building at Kennedy Space Center where the Viking Spacecraft were Assembled.</title>
        <authorList>
            <person name="Seuylemezian A."/>
            <person name="Vaishampayan P."/>
        </authorList>
    </citation>
    <scope>NUCLEOTIDE SEQUENCE [LARGE SCALE GENOMIC DNA]</scope>
    <source>
        <strain evidence="3">DSM 13966</strain>
    </source>
</reference>
<keyword evidence="1" id="KW-1133">Transmembrane helix</keyword>
<feature type="transmembrane region" description="Helical" evidence="1">
    <location>
        <begin position="41"/>
        <end position="58"/>
    </location>
</feature>
<name>A0A427TM47_9BACI</name>
<feature type="transmembrane region" description="Helical" evidence="1">
    <location>
        <begin position="15"/>
        <end position="35"/>
    </location>
</feature>
<dbReference type="EMBL" id="RSFW01000019">
    <property type="protein sequence ID" value="RSD25418.1"/>
    <property type="molecule type" value="Genomic_DNA"/>
</dbReference>
<evidence type="ECO:0000256" key="1">
    <source>
        <dbReference type="SAM" id="Phobius"/>
    </source>
</evidence>
<gene>
    <name evidence="2" type="ORF">EJA10_16545</name>
</gene>
<accession>A0A427TM47</accession>